<evidence type="ECO:0000256" key="2">
    <source>
        <dbReference type="ARBA" id="ARBA00007265"/>
    </source>
</evidence>
<dbReference type="Gene3D" id="3.90.1640.10">
    <property type="entry name" value="inorganic pyrophosphatase (n-terminal core)"/>
    <property type="match status" value="1"/>
</dbReference>
<keyword evidence="11" id="KW-0129">CBS domain</keyword>
<keyword evidence="3" id="KW-0820">tRNA-binding</keyword>
<dbReference type="SUPFAM" id="SSF64182">
    <property type="entry name" value="DHH phosphoesterases"/>
    <property type="match status" value="1"/>
</dbReference>
<dbReference type="Pfam" id="PF12627">
    <property type="entry name" value="PolyA_pol_RNAbd"/>
    <property type="match status" value="1"/>
</dbReference>
<dbReference type="SUPFAM" id="SSF81891">
    <property type="entry name" value="Poly A polymerase C-terminal region-like"/>
    <property type="match status" value="1"/>
</dbReference>
<dbReference type="Pfam" id="PF02272">
    <property type="entry name" value="DHHA1"/>
    <property type="match status" value="1"/>
</dbReference>
<comment type="caution">
    <text evidence="14">The sequence shown here is derived from an EMBL/GenBank/DDBJ whole genome shotgun (WGS) entry which is preliminary data.</text>
</comment>
<comment type="similarity">
    <text evidence="2 12">Belongs to the tRNA nucleotidyltransferase/poly(A) polymerase family.</text>
</comment>
<dbReference type="CDD" id="cd05398">
    <property type="entry name" value="NT_ClassII-CCAase"/>
    <property type="match status" value="1"/>
</dbReference>
<protein>
    <submittedName>
        <fullName evidence="14">CBS domain-containing protein</fullName>
    </submittedName>
</protein>
<evidence type="ECO:0000256" key="8">
    <source>
        <dbReference type="ARBA" id="ARBA00022741"/>
    </source>
</evidence>
<evidence type="ECO:0000256" key="10">
    <source>
        <dbReference type="ARBA" id="ARBA00022884"/>
    </source>
</evidence>
<keyword evidence="8" id="KW-0547">Nucleotide-binding</keyword>
<feature type="domain" description="CBS" evidence="13">
    <location>
        <begin position="391"/>
        <end position="449"/>
    </location>
</feature>
<comment type="cofactor">
    <cofactor evidence="1">
        <name>Mg(2+)</name>
        <dbReference type="ChEBI" id="CHEBI:18420"/>
    </cofactor>
</comment>
<dbReference type="InterPro" id="IPR038763">
    <property type="entry name" value="DHH_sf"/>
</dbReference>
<dbReference type="InterPro" id="IPR046342">
    <property type="entry name" value="CBS_dom_sf"/>
</dbReference>
<evidence type="ECO:0000256" key="7">
    <source>
        <dbReference type="ARBA" id="ARBA00022723"/>
    </source>
</evidence>
<dbReference type="PANTHER" id="PTHR47788:SF1">
    <property type="entry name" value="A-ADDING TRNA NUCLEOTIDYLTRANSFERASE"/>
    <property type="match status" value="1"/>
</dbReference>
<feature type="domain" description="CBS" evidence="13">
    <location>
        <begin position="329"/>
        <end position="384"/>
    </location>
</feature>
<feature type="non-terminal residue" evidence="14">
    <location>
        <position position="1"/>
    </location>
</feature>
<proteinExistence type="inferred from homology"/>
<keyword evidence="5" id="KW-0819">tRNA processing</keyword>
<dbReference type="Pfam" id="PF01368">
    <property type="entry name" value="DHH"/>
    <property type="match status" value="1"/>
</dbReference>
<evidence type="ECO:0000256" key="6">
    <source>
        <dbReference type="ARBA" id="ARBA00022695"/>
    </source>
</evidence>
<dbReference type="InterPro" id="IPR032828">
    <property type="entry name" value="PolyA_RNA-bd"/>
</dbReference>
<dbReference type="AlphaFoldDB" id="A0A6N9TQI3"/>
<sequence length="884" mass="97863">PSPPIHLTTAPKTPDVLVTTHVNADFDAVASAMAAARLHPGAVVVLPGSTERTIRRFLERPSAPPIPLARLREVDLAAVRRLVVVDTRSRGRIGPLADLLDDPRVAVTVFDHHGPAPDDIPAAEIHERPVGANTTLMVALLRERGLAVTPEEATLLSLGIYEDTGSFTFVSTTPADLEAAAWTLEMGADLKVVSDHLGPRLTPQHVALLNDLLETAATYTLSGIPVTVAKTAIPGYLEDFAVLVHELMDMEKLRVLFALAFMEDRVLVVGRSREERVDAGRVLKALGGGGHPSAASATLRGATLAEAEERLLAELHRQLGTQPRVRDVMSYPVLSLPPETPISEVHDALTRYGITVIPLVEEGRILGIISRRTVEKAIYHGLAHLPAREYMTTEFQAAAPSDPLDRVQDLIVQGRQRFVPVVEDGRLVGVMTRTDLLQILSGDAARRPEPLVEGRGQQKNVAALLRERIPAGVVDLLREGGEVAEALGFQVYVVGGFVRDLLLREPNLDVDLVVEGDGIAFARELAARRGGRVRPHEKFGTAVVVLPDGFKVDVATARWEYYEYPAAMPTVALSSIKLDLYRRDFTINTLAVKLNPREFGLLVDFFGGQRDLKDKVIRVLHSLSFVEDPTRVFRAVRFEQRFGFTIGKHTLRLIRNAVRLNVFQRLSGPRLRNEIRHILDEPDPVPALARLEELQVLPVLHPGLRLDKETREVLARTYDVLAWYELLYRPERPRRWALHLLALASGLPGEARAALMERLALAGDRHRVFTRGPAEARERATAADREGLRDSELFALFHGREIEEVLLALVLARSERARRRISRFITDLQDVRPHLRGGDLLALGHRPGPVIGRILERLLAARLDGEVTTREEELALVRREFPAP</sequence>
<dbReference type="GO" id="GO:0016779">
    <property type="term" value="F:nucleotidyltransferase activity"/>
    <property type="evidence" value="ECO:0007669"/>
    <property type="project" value="UniProtKB-KW"/>
</dbReference>
<dbReference type="InterPro" id="IPR003156">
    <property type="entry name" value="DHHA1_dom"/>
</dbReference>
<dbReference type="Gene3D" id="3.10.310.30">
    <property type="match status" value="1"/>
</dbReference>
<keyword evidence="15" id="KW-1185">Reference proteome</keyword>
<dbReference type="PROSITE" id="PS51371">
    <property type="entry name" value="CBS"/>
    <property type="match status" value="2"/>
</dbReference>
<dbReference type="InterPro" id="IPR043519">
    <property type="entry name" value="NT_sf"/>
</dbReference>
<evidence type="ECO:0000256" key="4">
    <source>
        <dbReference type="ARBA" id="ARBA00022679"/>
    </source>
</evidence>
<evidence type="ECO:0000313" key="14">
    <source>
        <dbReference type="EMBL" id="NDY43525.1"/>
    </source>
</evidence>
<evidence type="ECO:0000256" key="1">
    <source>
        <dbReference type="ARBA" id="ARBA00001946"/>
    </source>
</evidence>
<reference evidence="14 15" key="1">
    <citation type="submission" date="2020-02" db="EMBL/GenBank/DDBJ databases">
        <title>Comparative genomics of sulfur disproportionating microorganisms.</title>
        <authorList>
            <person name="Ward L.M."/>
            <person name="Bertran E."/>
            <person name="Johnston D.T."/>
        </authorList>
    </citation>
    <scope>NUCLEOTIDE SEQUENCE [LARGE SCALE GENOMIC DNA]</scope>
    <source>
        <strain evidence="14 15">DSM 100025</strain>
    </source>
</reference>
<dbReference type="SMART" id="SM00116">
    <property type="entry name" value="CBS"/>
    <property type="match status" value="2"/>
</dbReference>
<dbReference type="PANTHER" id="PTHR47788">
    <property type="entry name" value="POLYA POLYMERASE"/>
    <property type="match status" value="1"/>
</dbReference>
<dbReference type="RefSeq" id="WP_163299841.1">
    <property type="nucleotide sequence ID" value="NZ_JAAGRR010000197.1"/>
</dbReference>
<organism evidence="14 15">
    <name type="scientific">Dissulfurirhabdus thermomarina</name>
    <dbReference type="NCBI Taxonomy" id="1765737"/>
    <lineage>
        <taxon>Bacteria</taxon>
        <taxon>Deltaproteobacteria</taxon>
        <taxon>Dissulfurirhabdaceae</taxon>
        <taxon>Dissulfurirhabdus</taxon>
    </lineage>
</organism>
<evidence type="ECO:0000256" key="3">
    <source>
        <dbReference type="ARBA" id="ARBA00022555"/>
    </source>
</evidence>
<evidence type="ECO:0000256" key="5">
    <source>
        <dbReference type="ARBA" id="ARBA00022694"/>
    </source>
</evidence>
<dbReference type="SUPFAM" id="SSF54631">
    <property type="entry name" value="CBS-domain pair"/>
    <property type="match status" value="1"/>
</dbReference>
<dbReference type="InterPro" id="IPR001667">
    <property type="entry name" value="DDH_dom"/>
</dbReference>
<evidence type="ECO:0000256" key="11">
    <source>
        <dbReference type="PROSITE-ProRule" id="PRU00703"/>
    </source>
</evidence>
<evidence type="ECO:0000259" key="13">
    <source>
        <dbReference type="PROSITE" id="PS51371"/>
    </source>
</evidence>
<dbReference type="GO" id="GO:0046872">
    <property type="term" value="F:metal ion binding"/>
    <property type="evidence" value="ECO:0007669"/>
    <property type="project" value="UniProtKB-KW"/>
</dbReference>
<accession>A0A6N9TQI3</accession>
<dbReference type="Pfam" id="PF00571">
    <property type="entry name" value="CBS"/>
    <property type="match status" value="2"/>
</dbReference>
<evidence type="ECO:0000256" key="9">
    <source>
        <dbReference type="ARBA" id="ARBA00022842"/>
    </source>
</evidence>
<keyword evidence="6" id="KW-0548">Nucleotidyltransferase</keyword>
<dbReference type="Proteomes" id="UP000469346">
    <property type="component" value="Unassembled WGS sequence"/>
</dbReference>
<keyword evidence="4 12" id="KW-0808">Transferase</keyword>
<evidence type="ECO:0000313" key="15">
    <source>
        <dbReference type="Proteomes" id="UP000469346"/>
    </source>
</evidence>
<dbReference type="InterPro" id="IPR000644">
    <property type="entry name" value="CBS_dom"/>
</dbReference>
<gene>
    <name evidence="14" type="ORF">G3N55_11835</name>
</gene>
<name>A0A6N9TQI3_DISTH</name>
<dbReference type="GO" id="GO:0008033">
    <property type="term" value="P:tRNA processing"/>
    <property type="evidence" value="ECO:0007669"/>
    <property type="project" value="UniProtKB-KW"/>
</dbReference>
<keyword evidence="9" id="KW-0460">Magnesium</keyword>
<dbReference type="EMBL" id="JAAGRR010000197">
    <property type="protein sequence ID" value="NDY43525.1"/>
    <property type="molecule type" value="Genomic_DNA"/>
</dbReference>
<dbReference type="InterPro" id="IPR002646">
    <property type="entry name" value="PolA_pol_head_dom"/>
</dbReference>
<keyword evidence="10 12" id="KW-0694">RNA-binding</keyword>
<keyword evidence="7" id="KW-0479">Metal-binding</keyword>
<dbReference type="Pfam" id="PF01743">
    <property type="entry name" value="PolyA_pol"/>
    <property type="match status" value="1"/>
</dbReference>
<dbReference type="SUPFAM" id="SSF81301">
    <property type="entry name" value="Nucleotidyltransferase"/>
    <property type="match status" value="1"/>
</dbReference>
<dbReference type="GO" id="GO:0000166">
    <property type="term" value="F:nucleotide binding"/>
    <property type="evidence" value="ECO:0007669"/>
    <property type="project" value="UniProtKB-KW"/>
</dbReference>
<evidence type="ECO:0000256" key="12">
    <source>
        <dbReference type="RuleBase" id="RU003953"/>
    </source>
</evidence>
<dbReference type="Gene3D" id="3.10.580.10">
    <property type="entry name" value="CBS-domain"/>
    <property type="match status" value="1"/>
</dbReference>
<dbReference type="InterPro" id="IPR052390">
    <property type="entry name" value="tRNA_nt/polyA_polymerase"/>
</dbReference>
<dbReference type="GO" id="GO:0000049">
    <property type="term" value="F:tRNA binding"/>
    <property type="evidence" value="ECO:0007669"/>
    <property type="project" value="UniProtKB-KW"/>
</dbReference>
<dbReference type="Gene3D" id="3.30.460.10">
    <property type="entry name" value="Beta Polymerase, domain 2"/>
    <property type="match status" value="1"/>
</dbReference>
<dbReference type="Gene3D" id="1.10.3090.10">
    <property type="entry name" value="cca-adding enzyme, domain 2"/>
    <property type="match status" value="1"/>
</dbReference>